<accession>A0A0E9V401</accession>
<dbReference type="EMBL" id="GBXM01036392">
    <property type="protein sequence ID" value="JAH72185.1"/>
    <property type="molecule type" value="Transcribed_RNA"/>
</dbReference>
<protein>
    <submittedName>
        <fullName evidence="1">Uncharacterized protein</fullName>
    </submittedName>
</protein>
<organism evidence="1">
    <name type="scientific">Anguilla anguilla</name>
    <name type="common">European freshwater eel</name>
    <name type="synonym">Muraena anguilla</name>
    <dbReference type="NCBI Taxonomy" id="7936"/>
    <lineage>
        <taxon>Eukaryota</taxon>
        <taxon>Metazoa</taxon>
        <taxon>Chordata</taxon>
        <taxon>Craniata</taxon>
        <taxon>Vertebrata</taxon>
        <taxon>Euteleostomi</taxon>
        <taxon>Actinopterygii</taxon>
        <taxon>Neopterygii</taxon>
        <taxon>Teleostei</taxon>
        <taxon>Anguilliformes</taxon>
        <taxon>Anguillidae</taxon>
        <taxon>Anguilla</taxon>
    </lineage>
</organism>
<name>A0A0E9V401_ANGAN</name>
<evidence type="ECO:0000313" key="1">
    <source>
        <dbReference type="EMBL" id="JAH72185.1"/>
    </source>
</evidence>
<proteinExistence type="predicted"/>
<reference evidence="1" key="1">
    <citation type="submission" date="2014-11" db="EMBL/GenBank/DDBJ databases">
        <authorList>
            <person name="Amaro Gonzalez C."/>
        </authorList>
    </citation>
    <scope>NUCLEOTIDE SEQUENCE</scope>
</reference>
<sequence length="15" mass="1816">MFLFVSKSWIAINLF</sequence>
<reference evidence="1" key="2">
    <citation type="journal article" date="2015" name="Fish Shellfish Immunol.">
        <title>Early steps in the European eel (Anguilla anguilla)-Vibrio vulnificus interaction in the gills: Role of the RtxA13 toxin.</title>
        <authorList>
            <person name="Callol A."/>
            <person name="Pajuelo D."/>
            <person name="Ebbesson L."/>
            <person name="Teles M."/>
            <person name="MacKenzie S."/>
            <person name="Amaro C."/>
        </authorList>
    </citation>
    <scope>NUCLEOTIDE SEQUENCE</scope>
</reference>